<dbReference type="SUPFAM" id="SSF52151">
    <property type="entry name" value="FabD/lysophospholipase-like"/>
    <property type="match status" value="1"/>
</dbReference>
<evidence type="ECO:0000259" key="5">
    <source>
        <dbReference type="PROSITE" id="PS50222"/>
    </source>
</evidence>
<dbReference type="Pfam" id="PF01734">
    <property type="entry name" value="Patatin"/>
    <property type="match status" value="1"/>
</dbReference>
<feature type="active site" description="Proton acceptor" evidence="4">
    <location>
        <position position="178"/>
    </location>
</feature>
<dbReference type="SUPFAM" id="SSF47473">
    <property type="entry name" value="EF-hand"/>
    <property type="match status" value="1"/>
</dbReference>
<keyword evidence="1 4" id="KW-0378">Hydrolase</keyword>
<feature type="short sequence motif" description="GXSXG" evidence="4">
    <location>
        <begin position="51"/>
        <end position="55"/>
    </location>
</feature>
<keyword evidence="2 4" id="KW-0442">Lipid degradation</keyword>
<keyword evidence="8" id="KW-1185">Reference proteome</keyword>
<evidence type="ECO:0000256" key="1">
    <source>
        <dbReference type="ARBA" id="ARBA00022801"/>
    </source>
</evidence>
<dbReference type="InterPro" id="IPR011992">
    <property type="entry name" value="EF-hand-dom_pair"/>
</dbReference>
<dbReference type="PANTHER" id="PTHR14226">
    <property type="entry name" value="NEUROPATHY TARGET ESTERASE/SWISS CHEESE D.MELANOGASTER"/>
    <property type="match status" value="1"/>
</dbReference>
<feature type="domain" description="PNPLA" evidence="6">
    <location>
        <begin position="20"/>
        <end position="191"/>
    </location>
</feature>
<dbReference type="RefSeq" id="WP_120720054.1">
    <property type="nucleotide sequence ID" value="NZ_CP032698.1"/>
</dbReference>
<feature type="domain" description="EF-hand" evidence="5">
    <location>
        <begin position="469"/>
        <end position="494"/>
    </location>
</feature>
<dbReference type="InterPro" id="IPR050301">
    <property type="entry name" value="NTE"/>
</dbReference>
<evidence type="ECO:0000313" key="8">
    <source>
        <dbReference type="Proteomes" id="UP000271554"/>
    </source>
</evidence>
<reference evidence="7 8" key="1">
    <citation type="submission" date="2018-10" db="EMBL/GenBank/DDBJ databases">
        <title>Relationship between Morphology and Antimicrobial Activity in Streptomyces.</title>
        <authorList>
            <person name="Kang H.J."/>
            <person name="Kim S.B."/>
        </authorList>
    </citation>
    <scope>NUCLEOTIDE SEQUENCE [LARGE SCALE GENOMIC DNA]</scope>
    <source>
        <strain evidence="7 8">BH38</strain>
    </source>
</reference>
<dbReference type="GO" id="GO:0005509">
    <property type="term" value="F:calcium ion binding"/>
    <property type="evidence" value="ECO:0007669"/>
    <property type="project" value="InterPro"/>
</dbReference>
<dbReference type="Pfam" id="PF13202">
    <property type="entry name" value="EF-hand_5"/>
    <property type="match status" value="1"/>
</dbReference>
<dbReference type="GO" id="GO:0016787">
    <property type="term" value="F:hydrolase activity"/>
    <property type="evidence" value="ECO:0007669"/>
    <property type="project" value="UniProtKB-UniRule"/>
</dbReference>
<dbReference type="Gene3D" id="3.40.1090.10">
    <property type="entry name" value="Cytosolic phospholipase A2 catalytic domain"/>
    <property type="match status" value="2"/>
</dbReference>
<evidence type="ECO:0000256" key="3">
    <source>
        <dbReference type="ARBA" id="ARBA00023098"/>
    </source>
</evidence>
<name>A0A387H6F5_9ACTN</name>
<evidence type="ECO:0000256" key="4">
    <source>
        <dbReference type="PROSITE-ProRule" id="PRU01161"/>
    </source>
</evidence>
<dbReference type="Proteomes" id="UP000271554">
    <property type="component" value="Chromosome"/>
</dbReference>
<proteinExistence type="predicted"/>
<dbReference type="InterPro" id="IPR002641">
    <property type="entry name" value="PNPLA_dom"/>
</dbReference>
<dbReference type="Gene3D" id="1.10.238.10">
    <property type="entry name" value="EF-hand"/>
    <property type="match status" value="1"/>
</dbReference>
<evidence type="ECO:0000259" key="6">
    <source>
        <dbReference type="PROSITE" id="PS51635"/>
    </source>
</evidence>
<sequence>MAAADISPTASSEAAPRTAFVLGGGGKLGGYQVGMLRALFERDIVPDLVFGTSVGALQGALLAKNPTPAVCDQLTELWRELLGKRVMAVTVRSVLSNAFRRHPAFASMDALHGVVRSYLGERTRIEDLALPYQCVASSIERAAARYFDSGPLLPAVLASCAIPGLWAPVRIGDEHYVDGGIVETAPVSRAVAYGATTVYVLRMRQRERPLRPARWPWQIGPTVFEISRRHRLAQILSSHPPGVRVHILPSGEAGAEGSDVALRAGPREELALNQRRAAAGYRATCEYLDALDQGRSPHLASSANPVARSYLTTTNATLLSSTASSDRAVTPFLATKYRTLFGLFDKDQDGLIAEADWLGAADNITAAFGHSPDSFRAATLGKAFQESWGRLCEAAGAELSASLDRDTFEGAVARLVGTPHAYLANFLPMVVAFLATADTNGTNMLEAEEAQRLLQTFGVDPADALTVTRRLDTNGDGAVSLDELSEAFQAYFTSDERGCAGNMIFGSLPD</sequence>
<keyword evidence="3 4" id="KW-0443">Lipid metabolism</keyword>
<dbReference type="KEGG" id="shun:DWB77_00978"/>
<feature type="short sequence motif" description="DGA/G" evidence="4">
    <location>
        <begin position="178"/>
        <end position="180"/>
    </location>
</feature>
<dbReference type="InterPro" id="IPR002048">
    <property type="entry name" value="EF_hand_dom"/>
</dbReference>
<accession>A0A387H6F5</accession>
<dbReference type="InterPro" id="IPR018247">
    <property type="entry name" value="EF_Hand_1_Ca_BS"/>
</dbReference>
<dbReference type="PROSITE" id="PS50222">
    <property type="entry name" value="EF_HAND_2"/>
    <property type="match status" value="1"/>
</dbReference>
<dbReference type="EMBL" id="CP032698">
    <property type="protein sequence ID" value="AYG78869.1"/>
    <property type="molecule type" value="Genomic_DNA"/>
</dbReference>
<dbReference type="InterPro" id="IPR016035">
    <property type="entry name" value="Acyl_Trfase/lysoPLipase"/>
</dbReference>
<feature type="active site" description="Nucleophile" evidence="4">
    <location>
        <position position="53"/>
    </location>
</feature>
<dbReference type="GO" id="GO:0016042">
    <property type="term" value="P:lipid catabolic process"/>
    <property type="evidence" value="ECO:0007669"/>
    <property type="project" value="UniProtKB-UniRule"/>
</dbReference>
<evidence type="ECO:0000313" key="7">
    <source>
        <dbReference type="EMBL" id="AYG78869.1"/>
    </source>
</evidence>
<dbReference type="PROSITE" id="PS00018">
    <property type="entry name" value="EF_HAND_1"/>
    <property type="match status" value="2"/>
</dbReference>
<dbReference type="AlphaFoldDB" id="A0A387H6F5"/>
<dbReference type="PROSITE" id="PS51635">
    <property type="entry name" value="PNPLA"/>
    <property type="match status" value="1"/>
</dbReference>
<gene>
    <name evidence="7" type="ORF">DWB77_00978</name>
</gene>
<protein>
    <submittedName>
        <fullName evidence="7">Putative NTE family protein</fullName>
    </submittedName>
</protein>
<evidence type="ECO:0000256" key="2">
    <source>
        <dbReference type="ARBA" id="ARBA00022963"/>
    </source>
</evidence>
<organism evidence="7 8">
    <name type="scientific">Streptomyces hundungensis</name>
    <dbReference type="NCBI Taxonomy" id="1077946"/>
    <lineage>
        <taxon>Bacteria</taxon>
        <taxon>Bacillati</taxon>
        <taxon>Actinomycetota</taxon>
        <taxon>Actinomycetes</taxon>
        <taxon>Kitasatosporales</taxon>
        <taxon>Streptomycetaceae</taxon>
        <taxon>Streptomyces</taxon>
    </lineage>
</organism>
<dbReference type="OrthoDB" id="4080114at2"/>
<dbReference type="PANTHER" id="PTHR14226:SF29">
    <property type="entry name" value="NEUROPATHY TARGET ESTERASE SWS"/>
    <property type="match status" value="1"/>
</dbReference>
<feature type="short sequence motif" description="GXGXXG" evidence="4">
    <location>
        <begin position="24"/>
        <end position="29"/>
    </location>
</feature>